<comment type="caution">
    <text evidence="1">The sequence shown here is derived from an EMBL/GenBank/DDBJ whole genome shotgun (WGS) entry which is preliminary data.</text>
</comment>
<keyword evidence="2" id="KW-1185">Reference proteome</keyword>
<sequence length="415" mass="44702">MTRTFTTPHFQTAYDRMIEPLALPGELRSGAAPELTTVDQMVRGNAVIGRFIASPALLGVKVRPTGRPVRVTAHFRFDSMSLGWWEQRVTTPGPVRGAGAPRLVLVRSQGKTRGAALLIRPAVDFHRAATGVVCFDLQPEELTAEGLFVFEMISIDTGRPAWASAVPAGSVGIMMDLIDFAEVEGDREIGLVSTGTLPPDPGNGRLTLGAGYFVANPGDRDEPRRWIAHATLVDPVLPGPRTKFAPLVDPVGEPIDSWPSTSLDAKQRLKRGARRAARWVVPVAAVPAARTARRRVAGLKRRLRRAAKRRLSARSMSWVSASLSVPRALARNPLADVMVDLVSRNLVQVELAGIGAGATPGVQVRARPGAEIEIVTDGPLRVPALVRLSIDPSSLRGVPGVDDKTVRWDLVETES</sequence>
<dbReference type="EMBL" id="SJKB01000009">
    <property type="protein sequence ID" value="TCC58075.1"/>
    <property type="molecule type" value="Genomic_DNA"/>
</dbReference>
<proteinExistence type="predicted"/>
<reference evidence="1 2" key="1">
    <citation type="submission" date="2019-02" db="EMBL/GenBank/DDBJ databases">
        <title>Kribbella capetownensis sp. nov. and Kribbella speibonae sp. nov., isolated from soil.</title>
        <authorList>
            <person name="Curtis S.M."/>
            <person name="Norton I."/>
            <person name="Everest G.J."/>
            <person name="Meyers P.R."/>
        </authorList>
    </citation>
    <scope>NUCLEOTIDE SEQUENCE [LARGE SCALE GENOMIC DNA]</scope>
    <source>
        <strain evidence="1 2">NRRL B-24813</strain>
    </source>
</reference>
<dbReference type="AlphaFoldDB" id="A0A4R0KQ96"/>
<dbReference type="OrthoDB" id="3505438at2"/>
<name>A0A4R0KQ96_9ACTN</name>
<organism evidence="1 2">
    <name type="scientific">Kribbella pittospori</name>
    <dbReference type="NCBI Taxonomy" id="722689"/>
    <lineage>
        <taxon>Bacteria</taxon>
        <taxon>Bacillati</taxon>
        <taxon>Actinomycetota</taxon>
        <taxon>Actinomycetes</taxon>
        <taxon>Propionibacteriales</taxon>
        <taxon>Kribbellaceae</taxon>
        <taxon>Kribbella</taxon>
    </lineage>
</organism>
<accession>A0A4R0KQ96</accession>
<gene>
    <name evidence="1" type="ORF">E0H73_27450</name>
</gene>
<dbReference type="Proteomes" id="UP000291144">
    <property type="component" value="Unassembled WGS sequence"/>
</dbReference>
<protein>
    <submittedName>
        <fullName evidence="1">Uncharacterized protein</fullName>
    </submittedName>
</protein>
<evidence type="ECO:0000313" key="2">
    <source>
        <dbReference type="Proteomes" id="UP000291144"/>
    </source>
</evidence>
<evidence type="ECO:0000313" key="1">
    <source>
        <dbReference type="EMBL" id="TCC58075.1"/>
    </source>
</evidence>
<dbReference type="RefSeq" id="WP_131361466.1">
    <property type="nucleotide sequence ID" value="NZ_SJKB01000009.1"/>
</dbReference>